<name>A0AAN9NXE6_PHACN</name>
<keyword evidence="1" id="KW-0677">Repeat</keyword>
<proteinExistence type="predicted"/>
<keyword evidence="4" id="KW-1185">Reference proteome</keyword>
<dbReference type="Pfam" id="PF23559">
    <property type="entry name" value="WHD_DRP"/>
    <property type="match status" value="1"/>
</dbReference>
<dbReference type="InterPro" id="IPR058922">
    <property type="entry name" value="WHD_DRP"/>
</dbReference>
<sequence>MKGRGLGERGRRRFEKIFFQDIEKDEFGKVKRFKMHDLIHDLAQSVAEEVCCITNKDETSALVERKNPSSLILSEGASSSSVASSGVFKAYDLTYPQPQA</sequence>
<dbReference type="AlphaFoldDB" id="A0AAN9NXE6"/>
<comment type="caution">
    <text evidence="3">The sequence shown here is derived from an EMBL/GenBank/DDBJ whole genome shotgun (WGS) entry which is preliminary data.</text>
</comment>
<accession>A0AAN9NXE6</accession>
<protein>
    <recommendedName>
        <fullName evidence="2">Disease resistance protein winged helix domain-containing protein</fullName>
    </recommendedName>
</protein>
<organism evidence="3 4">
    <name type="scientific">Phaseolus coccineus</name>
    <name type="common">Scarlet runner bean</name>
    <name type="synonym">Phaseolus multiflorus</name>
    <dbReference type="NCBI Taxonomy" id="3886"/>
    <lineage>
        <taxon>Eukaryota</taxon>
        <taxon>Viridiplantae</taxon>
        <taxon>Streptophyta</taxon>
        <taxon>Embryophyta</taxon>
        <taxon>Tracheophyta</taxon>
        <taxon>Spermatophyta</taxon>
        <taxon>Magnoliopsida</taxon>
        <taxon>eudicotyledons</taxon>
        <taxon>Gunneridae</taxon>
        <taxon>Pentapetalae</taxon>
        <taxon>rosids</taxon>
        <taxon>fabids</taxon>
        <taxon>Fabales</taxon>
        <taxon>Fabaceae</taxon>
        <taxon>Papilionoideae</taxon>
        <taxon>50 kb inversion clade</taxon>
        <taxon>NPAAA clade</taxon>
        <taxon>indigoferoid/millettioid clade</taxon>
        <taxon>Phaseoleae</taxon>
        <taxon>Phaseolus</taxon>
    </lineage>
</organism>
<dbReference type="EMBL" id="JAYMYR010000002">
    <property type="protein sequence ID" value="KAK7378712.1"/>
    <property type="molecule type" value="Genomic_DNA"/>
</dbReference>
<evidence type="ECO:0000313" key="4">
    <source>
        <dbReference type="Proteomes" id="UP001374584"/>
    </source>
</evidence>
<evidence type="ECO:0000313" key="3">
    <source>
        <dbReference type="EMBL" id="KAK7378712.1"/>
    </source>
</evidence>
<evidence type="ECO:0000256" key="1">
    <source>
        <dbReference type="ARBA" id="ARBA00022737"/>
    </source>
</evidence>
<evidence type="ECO:0000259" key="2">
    <source>
        <dbReference type="Pfam" id="PF23559"/>
    </source>
</evidence>
<reference evidence="3 4" key="1">
    <citation type="submission" date="2024-01" db="EMBL/GenBank/DDBJ databases">
        <title>The genomes of 5 underutilized Papilionoideae crops provide insights into root nodulation and disease resistanc.</title>
        <authorList>
            <person name="Jiang F."/>
        </authorList>
    </citation>
    <scope>NUCLEOTIDE SEQUENCE [LARGE SCALE GENOMIC DNA]</scope>
    <source>
        <strain evidence="3">JINMINGXINNONG_FW02</strain>
        <tissue evidence="3">Leaves</tissue>
    </source>
</reference>
<feature type="domain" description="Disease resistance protein winged helix" evidence="2">
    <location>
        <begin position="16"/>
        <end position="43"/>
    </location>
</feature>
<gene>
    <name evidence="3" type="ORF">VNO80_04158</name>
</gene>
<dbReference type="Proteomes" id="UP001374584">
    <property type="component" value="Unassembled WGS sequence"/>
</dbReference>